<name>A0A2D0N2I5_FLAN2</name>
<dbReference type="Pfam" id="PF02687">
    <property type="entry name" value="FtsX"/>
    <property type="match status" value="2"/>
</dbReference>
<reference evidence="9 10" key="1">
    <citation type="submission" date="2017-10" db="EMBL/GenBank/DDBJ databases">
        <title>The draft genome sequence of Lewinella nigricans NBRC 102662.</title>
        <authorList>
            <person name="Wang K."/>
        </authorList>
    </citation>
    <scope>NUCLEOTIDE SEQUENCE [LARGE SCALE GENOMIC DNA]</scope>
    <source>
        <strain evidence="9 10">NBRC 102662</strain>
    </source>
</reference>
<evidence type="ECO:0000313" key="9">
    <source>
        <dbReference type="EMBL" id="PHN01943.1"/>
    </source>
</evidence>
<dbReference type="RefSeq" id="WP_099154677.1">
    <property type="nucleotide sequence ID" value="NZ_PDUD01000047.1"/>
</dbReference>
<organism evidence="9 10">
    <name type="scientific">Flavilitoribacter nigricans (strain ATCC 23147 / DSM 23189 / NBRC 102662 / NCIMB 1420 / SS-2)</name>
    <name type="common">Lewinella nigricans</name>
    <dbReference type="NCBI Taxonomy" id="1122177"/>
    <lineage>
        <taxon>Bacteria</taxon>
        <taxon>Pseudomonadati</taxon>
        <taxon>Bacteroidota</taxon>
        <taxon>Saprospiria</taxon>
        <taxon>Saprospirales</taxon>
        <taxon>Lewinellaceae</taxon>
        <taxon>Flavilitoribacter</taxon>
    </lineage>
</organism>
<feature type="domain" description="MacB-like periplasmic core" evidence="8">
    <location>
        <begin position="20"/>
        <end position="255"/>
    </location>
</feature>
<evidence type="ECO:0000256" key="4">
    <source>
        <dbReference type="ARBA" id="ARBA00022989"/>
    </source>
</evidence>
<feature type="transmembrane region" description="Helical" evidence="6">
    <location>
        <begin position="442"/>
        <end position="463"/>
    </location>
</feature>
<dbReference type="OrthoDB" id="1451596at2"/>
<evidence type="ECO:0000259" key="7">
    <source>
        <dbReference type="Pfam" id="PF02687"/>
    </source>
</evidence>
<feature type="transmembrane region" description="Helical" evidence="6">
    <location>
        <begin position="20"/>
        <end position="41"/>
    </location>
</feature>
<dbReference type="AlphaFoldDB" id="A0A2D0N2I5"/>
<feature type="domain" description="MacB-like periplasmic core" evidence="8">
    <location>
        <begin position="479"/>
        <end position="614"/>
    </location>
</feature>
<dbReference type="PANTHER" id="PTHR30572:SF18">
    <property type="entry name" value="ABC-TYPE MACROLIDE FAMILY EXPORT SYSTEM PERMEASE COMPONENT 2"/>
    <property type="match status" value="1"/>
</dbReference>
<comment type="subcellular location">
    <subcellularLocation>
        <location evidence="1">Cell membrane</location>
        <topology evidence="1">Multi-pass membrane protein</topology>
    </subcellularLocation>
</comment>
<proteinExistence type="predicted"/>
<evidence type="ECO:0000256" key="2">
    <source>
        <dbReference type="ARBA" id="ARBA00022475"/>
    </source>
</evidence>
<dbReference type="GO" id="GO:0005886">
    <property type="term" value="C:plasma membrane"/>
    <property type="evidence" value="ECO:0007669"/>
    <property type="project" value="UniProtKB-SubCell"/>
</dbReference>
<dbReference type="Proteomes" id="UP000223913">
    <property type="component" value="Unassembled WGS sequence"/>
</dbReference>
<comment type="caution">
    <text evidence="9">The sequence shown here is derived from an EMBL/GenBank/DDBJ whole genome shotgun (WGS) entry which is preliminary data.</text>
</comment>
<feature type="transmembrane region" description="Helical" evidence="6">
    <location>
        <begin position="743"/>
        <end position="760"/>
    </location>
</feature>
<keyword evidence="4 6" id="KW-1133">Transmembrane helix</keyword>
<accession>A0A2D0N2I5</accession>
<evidence type="ECO:0000259" key="8">
    <source>
        <dbReference type="Pfam" id="PF12704"/>
    </source>
</evidence>
<dbReference type="InterPro" id="IPR050250">
    <property type="entry name" value="Macrolide_Exporter_MacB"/>
</dbReference>
<evidence type="ECO:0000313" key="10">
    <source>
        <dbReference type="Proteomes" id="UP000223913"/>
    </source>
</evidence>
<feature type="transmembrane region" description="Helical" evidence="6">
    <location>
        <begin position="772"/>
        <end position="792"/>
    </location>
</feature>
<dbReference type="Pfam" id="PF12704">
    <property type="entry name" value="MacB_PCD"/>
    <property type="match status" value="2"/>
</dbReference>
<dbReference type="InterPro" id="IPR003838">
    <property type="entry name" value="ABC3_permease_C"/>
</dbReference>
<dbReference type="EMBL" id="PDUD01000047">
    <property type="protein sequence ID" value="PHN01943.1"/>
    <property type="molecule type" value="Genomic_DNA"/>
</dbReference>
<feature type="transmembrane region" description="Helical" evidence="6">
    <location>
        <begin position="692"/>
        <end position="713"/>
    </location>
</feature>
<gene>
    <name evidence="9" type="ORF">CRP01_34695</name>
</gene>
<feature type="transmembrane region" description="Helical" evidence="6">
    <location>
        <begin position="387"/>
        <end position="411"/>
    </location>
</feature>
<evidence type="ECO:0000256" key="3">
    <source>
        <dbReference type="ARBA" id="ARBA00022692"/>
    </source>
</evidence>
<evidence type="ECO:0000256" key="5">
    <source>
        <dbReference type="ARBA" id="ARBA00023136"/>
    </source>
</evidence>
<feature type="domain" description="ABC3 transporter permease C-terminal" evidence="7">
    <location>
        <begin position="304"/>
        <end position="418"/>
    </location>
</feature>
<keyword evidence="5 6" id="KW-0472">Membrane</keyword>
<evidence type="ECO:0000256" key="1">
    <source>
        <dbReference type="ARBA" id="ARBA00004651"/>
    </source>
</evidence>
<dbReference type="PANTHER" id="PTHR30572">
    <property type="entry name" value="MEMBRANE COMPONENT OF TRANSPORTER-RELATED"/>
    <property type="match status" value="1"/>
</dbReference>
<protein>
    <submittedName>
        <fullName evidence="9">ABC transporter permease</fullName>
    </submittedName>
</protein>
<feature type="transmembrane region" description="Helical" evidence="6">
    <location>
        <begin position="355"/>
        <end position="375"/>
    </location>
</feature>
<feature type="transmembrane region" description="Helical" evidence="6">
    <location>
        <begin position="299"/>
        <end position="318"/>
    </location>
</feature>
<evidence type="ECO:0000256" key="6">
    <source>
        <dbReference type="SAM" id="Phobius"/>
    </source>
</evidence>
<keyword evidence="10" id="KW-1185">Reference proteome</keyword>
<sequence>MFYNHLKIAVRALRKNKIYTIINLSGLTLGIAAALLIFRLVNYEYSFNKNFANYDRIVRVVAEQERADGEIELGVCTPIPAMDDIESNVSQFEKMSRIRELWGSLTIPNPDGGAPLKKLGMTPPETAFFVETEFFQVFDLDWLAGDPATALDDPGTIVLTRTWAEKSFGQWQTAMDQTLLLDNLYPVVVKGVVEDLPDNSDFPIPYMVSYPTVRANADAFFFDEESWGSCSSNNQIYALLYREDQIDAANAVLAQVGEEEYRGRNNERNRHHVLQPLSDLHYNEELGHSGSHRVEKSRLRVLSAIGILILIMACFNFINLATAQASLRAKEVGVRKTLGGLRGQLVGQFMTETGLIVGLSVVLGATLASLALPLLKHVSEVPDDLPFFSNLLIWAFLVAIGFGVTVLAGLYPSLSLAGFKPVEALKSNSTRSLSGGVFLRKALVVLQFAIAQALIVGSIITILQLDYIRSQDLGFKKDLIYTFSFNSDSATIARQSALKQRLEAIPAVEQVSFSSDQPFSGNTWASNFRYGSRPEDEPYAITLKYCDPDYQDTYGIELLAGKWYSPSDTMRQAVVNMTLLEKLGINNPDEVVGQKLRLGSRRVMEITGVAEDFHTHSFRQEHDPLLMTTNKVFYWEAGLKIRPDDIKGTTAAIQATFDEVLPEQVFSGQFLDENIAQFYEDDARLAATCKAFGLLAILISCLGLFGLATHAAAQRIKEVGIRKVLGASIPGIVALLSKDFLKLVILALVISAPLAWFFMSNWLDDFVYRIDIPWWVFILAGAGAIAIAFLTVSYQSIRAALANPVKSLKSE</sequence>
<keyword evidence="3 6" id="KW-0812">Transmembrane</keyword>
<dbReference type="InterPro" id="IPR025857">
    <property type="entry name" value="MacB_PCD"/>
</dbReference>
<dbReference type="GO" id="GO:0022857">
    <property type="term" value="F:transmembrane transporter activity"/>
    <property type="evidence" value="ECO:0007669"/>
    <property type="project" value="TreeGrafter"/>
</dbReference>
<feature type="domain" description="ABC3 transporter permease C-terminal" evidence="7">
    <location>
        <begin position="691"/>
        <end position="802"/>
    </location>
</feature>
<keyword evidence="2" id="KW-1003">Cell membrane</keyword>